<dbReference type="GO" id="GO:0006555">
    <property type="term" value="P:methionine metabolic process"/>
    <property type="evidence" value="ECO:0007669"/>
    <property type="project" value="UniProtKB-ARBA"/>
</dbReference>
<evidence type="ECO:0000313" key="17">
    <source>
        <dbReference type="Proteomes" id="UP000788993"/>
    </source>
</evidence>
<dbReference type="InterPro" id="IPR022630">
    <property type="entry name" value="S-AdoMet_synt_C"/>
</dbReference>
<keyword evidence="5 12" id="KW-0808">Transferase</keyword>
<dbReference type="SUPFAM" id="SSF49879">
    <property type="entry name" value="SMAD/FHA domain"/>
    <property type="match status" value="1"/>
</dbReference>
<dbReference type="SUPFAM" id="SSF55973">
    <property type="entry name" value="S-adenosylmethionine synthetase"/>
    <property type="match status" value="3"/>
</dbReference>
<evidence type="ECO:0000313" key="16">
    <source>
        <dbReference type="EMBL" id="KAH3664770.1"/>
    </source>
</evidence>
<reference evidence="16" key="1">
    <citation type="journal article" date="2021" name="Open Biol.">
        <title>Shared evolutionary footprints suggest mitochondrial oxidative damage underlies multiple complex I losses in fungi.</title>
        <authorList>
            <person name="Schikora-Tamarit M.A."/>
            <person name="Marcet-Houben M."/>
            <person name="Nosek J."/>
            <person name="Gabaldon T."/>
        </authorList>
    </citation>
    <scope>NUCLEOTIDE SEQUENCE</scope>
    <source>
        <strain evidence="16">NCAIM Y.01608</strain>
    </source>
</reference>
<dbReference type="EC" id="2.5.1.6" evidence="12"/>
<dbReference type="Pfam" id="PF02772">
    <property type="entry name" value="S-AdoMet_synt_M"/>
    <property type="match status" value="1"/>
</dbReference>
<gene>
    <name evidence="16" type="ORF">OGATHE_003585</name>
</gene>
<evidence type="ECO:0000256" key="9">
    <source>
        <dbReference type="ARBA" id="ARBA00022842"/>
    </source>
</evidence>
<dbReference type="FunFam" id="3.30.300.10:FF:000001">
    <property type="entry name" value="S-adenosylmethionine synthase"/>
    <property type="match status" value="1"/>
</dbReference>
<dbReference type="Pfam" id="PF02773">
    <property type="entry name" value="S-AdoMet_synt_C"/>
    <property type="match status" value="1"/>
</dbReference>
<evidence type="ECO:0000256" key="11">
    <source>
        <dbReference type="ARBA" id="ARBA00048344"/>
    </source>
</evidence>
<dbReference type="PANTHER" id="PTHR11964">
    <property type="entry name" value="S-ADENOSYLMETHIONINE SYNTHETASE"/>
    <property type="match status" value="1"/>
</dbReference>
<keyword evidence="4 12" id="KW-0554">One-carbon metabolism</keyword>
<comment type="similarity">
    <text evidence="2 13">Belongs to the AdoMet synthase family.</text>
</comment>
<reference evidence="16" key="2">
    <citation type="submission" date="2021-01" db="EMBL/GenBank/DDBJ databases">
        <authorList>
            <person name="Schikora-Tamarit M.A."/>
        </authorList>
    </citation>
    <scope>NUCLEOTIDE SEQUENCE</scope>
    <source>
        <strain evidence="16">NCAIM Y.01608</strain>
    </source>
</reference>
<comment type="caution">
    <text evidence="16">The sequence shown here is derived from an EMBL/GenBank/DDBJ whole genome shotgun (WGS) entry which is preliminary data.</text>
</comment>
<dbReference type="AlphaFoldDB" id="A0A9P8P3W3"/>
<evidence type="ECO:0000256" key="2">
    <source>
        <dbReference type="ARBA" id="ARBA00009685"/>
    </source>
</evidence>
<evidence type="ECO:0000256" key="4">
    <source>
        <dbReference type="ARBA" id="ARBA00022563"/>
    </source>
</evidence>
<keyword evidence="6 12" id="KW-0479">Metal-binding</keyword>
<dbReference type="InterPro" id="IPR008984">
    <property type="entry name" value="SMAD_FHA_dom_sf"/>
</dbReference>
<name>A0A9P8P3W3_9ASCO</name>
<evidence type="ECO:0000256" key="7">
    <source>
        <dbReference type="ARBA" id="ARBA00022741"/>
    </source>
</evidence>
<evidence type="ECO:0000256" key="5">
    <source>
        <dbReference type="ARBA" id="ARBA00022679"/>
    </source>
</evidence>
<feature type="compositionally biased region" description="Acidic residues" evidence="14">
    <location>
        <begin position="184"/>
        <end position="195"/>
    </location>
</feature>
<keyword evidence="7 12" id="KW-0547">Nucleotide-binding</keyword>
<dbReference type="PROSITE" id="PS00377">
    <property type="entry name" value="ADOMET_SYNTHASE_2"/>
    <property type="match status" value="1"/>
</dbReference>
<comment type="subunit">
    <text evidence="3">Heterotetramer.</text>
</comment>
<dbReference type="Gene3D" id="3.30.300.10">
    <property type="match status" value="3"/>
</dbReference>
<evidence type="ECO:0000256" key="13">
    <source>
        <dbReference type="RuleBase" id="RU004462"/>
    </source>
</evidence>
<evidence type="ECO:0000256" key="1">
    <source>
        <dbReference type="ARBA" id="ARBA00005224"/>
    </source>
</evidence>
<feature type="compositionally biased region" description="Basic and acidic residues" evidence="14">
    <location>
        <begin position="216"/>
        <end position="233"/>
    </location>
</feature>
<comment type="function">
    <text evidence="12">Catalyzes the formation of S-adenosylmethionine from methionine and ATP.</text>
</comment>
<evidence type="ECO:0000256" key="8">
    <source>
        <dbReference type="ARBA" id="ARBA00022840"/>
    </source>
</evidence>
<dbReference type="GO" id="GO:0005524">
    <property type="term" value="F:ATP binding"/>
    <property type="evidence" value="ECO:0007669"/>
    <property type="project" value="UniProtKB-KW"/>
</dbReference>
<dbReference type="InterPro" id="IPR022629">
    <property type="entry name" value="S-AdoMet_synt_central"/>
</dbReference>
<dbReference type="Pfam" id="PF00438">
    <property type="entry name" value="S-AdoMet_synt_N"/>
    <property type="match status" value="1"/>
</dbReference>
<dbReference type="PROSITE" id="PS50006">
    <property type="entry name" value="FHA_DOMAIN"/>
    <property type="match status" value="1"/>
</dbReference>
<feature type="compositionally biased region" description="Basic residues" evidence="14">
    <location>
        <begin position="252"/>
        <end position="265"/>
    </location>
</feature>
<dbReference type="FunFam" id="3.30.300.10:FF:000004">
    <property type="entry name" value="S-adenosylmethionine synthase"/>
    <property type="match status" value="1"/>
</dbReference>
<dbReference type="InterPro" id="IPR022631">
    <property type="entry name" value="ADOMET_SYNTHASE_CS"/>
</dbReference>
<evidence type="ECO:0000256" key="14">
    <source>
        <dbReference type="SAM" id="MobiDB-lite"/>
    </source>
</evidence>
<feature type="domain" description="FHA" evidence="15">
    <location>
        <begin position="66"/>
        <end position="115"/>
    </location>
</feature>
<evidence type="ECO:0000256" key="3">
    <source>
        <dbReference type="ARBA" id="ARBA00011680"/>
    </source>
</evidence>
<dbReference type="InterPro" id="IPR000253">
    <property type="entry name" value="FHA_dom"/>
</dbReference>
<dbReference type="InterPro" id="IPR022636">
    <property type="entry name" value="S-AdoMet_synthetase_sfam"/>
</dbReference>
<dbReference type="EMBL" id="JAEUBD010001178">
    <property type="protein sequence ID" value="KAH3664770.1"/>
    <property type="molecule type" value="Genomic_DNA"/>
</dbReference>
<dbReference type="PROSITE" id="PS00376">
    <property type="entry name" value="ADOMET_SYNTHASE_1"/>
    <property type="match status" value="1"/>
</dbReference>
<organism evidence="16 17">
    <name type="scientific">Ogataea polymorpha</name>
    <dbReference type="NCBI Taxonomy" id="460523"/>
    <lineage>
        <taxon>Eukaryota</taxon>
        <taxon>Fungi</taxon>
        <taxon>Dikarya</taxon>
        <taxon>Ascomycota</taxon>
        <taxon>Saccharomycotina</taxon>
        <taxon>Pichiomycetes</taxon>
        <taxon>Pichiales</taxon>
        <taxon>Pichiaceae</taxon>
        <taxon>Ogataea</taxon>
    </lineage>
</organism>
<dbReference type="CDD" id="cd22699">
    <property type="entry name" value="FHA_PLM2-like"/>
    <property type="match status" value="1"/>
</dbReference>
<evidence type="ECO:0000256" key="12">
    <source>
        <dbReference type="RuleBase" id="RU000541"/>
    </source>
</evidence>
<keyword evidence="8 12" id="KW-0067">ATP-binding</keyword>
<comment type="cofactor">
    <cofactor evidence="12">
        <name>K(+)</name>
        <dbReference type="ChEBI" id="CHEBI:29103"/>
    </cofactor>
    <text evidence="12">Binds 1 potassium ion per subunit. The potassium ion interacts primarily with the substrate.</text>
</comment>
<evidence type="ECO:0000259" key="15">
    <source>
        <dbReference type="PROSITE" id="PS50006"/>
    </source>
</evidence>
<keyword evidence="17" id="KW-1185">Reference proteome</keyword>
<dbReference type="GO" id="GO:0046872">
    <property type="term" value="F:metal ion binding"/>
    <property type="evidence" value="ECO:0007669"/>
    <property type="project" value="UniProtKB-KW"/>
</dbReference>
<comment type="cofactor">
    <cofactor evidence="12">
        <name>Mg(2+)</name>
        <dbReference type="ChEBI" id="CHEBI:18420"/>
    </cofactor>
    <text evidence="12">Binds 2 magnesium ions per subunit. The magnesium ions interact primarily with the substrate.</text>
</comment>
<proteinExistence type="inferred from homology"/>
<evidence type="ECO:0000256" key="6">
    <source>
        <dbReference type="ARBA" id="ARBA00022723"/>
    </source>
</evidence>
<dbReference type="GO" id="GO:0004478">
    <property type="term" value="F:methionine adenosyltransferase activity"/>
    <property type="evidence" value="ECO:0007669"/>
    <property type="project" value="UniProtKB-EC"/>
</dbReference>
<comment type="pathway">
    <text evidence="1 12">Amino-acid biosynthesis; S-adenosyl-L-methionine biosynthesis; S-adenosyl-L-methionine from L-methionine: step 1/1.</text>
</comment>
<dbReference type="GO" id="GO:0006730">
    <property type="term" value="P:one-carbon metabolic process"/>
    <property type="evidence" value="ECO:0007669"/>
    <property type="project" value="UniProtKB-KW"/>
</dbReference>
<feature type="compositionally biased region" description="Basic and acidic residues" evidence="14">
    <location>
        <begin position="196"/>
        <end position="208"/>
    </location>
</feature>
<dbReference type="NCBIfam" id="TIGR01034">
    <property type="entry name" value="metK"/>
    <property type="match status" value="1"/>
</dbReference>
<protein>
    <recommendedName>
        <fullName evidence="12">S-adenosylmethionine synthase</fullName>
        <ecNumber evidence="12">2.5.1.6</ecNumber>
    </recommendedName>
</protein>
<feature type="region of interest" description="Disordered" evidence="14">
    <location>
        <begin position="184"/>
        <end position="272"/>
    </location>
</feature>
<dbReference type="Proteomes" id="UP000788993">
    <property type="component" value="Unassembled WGS sequence"/>
</dbReference>
<dbReference type="HAMAP" id="MF_00086">
    <property type="entry name" value="S_AdoMet_synth1"/>
    <property type="match status" value="1"/>
</dbReference>
<keyword evidence="9 12" id="KW-0460">Magnesium</keyword>
<evidence type="ECO:0000256" key="10">
    <source>
        <dbReference type="ARBA" id="ARBA00022958"/>
    </source>
</evidence>
<dbReference type="FunFam" id="3.30.300.10:FF:000003">
    <property type="entry name" value="S-adenosylmethionine synthase"/>
    <property type="match status" value="1"/>
</dbReference>
<feature type="region of interest" description="Disordered" evidence="14">
    <location>
        <begin position="1"/>
        <end position="29"/>
    </location>
</feature>
<dbReference type="InterPro" id="IPR002133">
    <property type="entry name" value="S-AdoMet_synthetase"/>
</dbReference>
<accession>A0A9P8P3W3</accession>
<keyword evidence="10 12" id="KW-0630">Potassium</keyword>
<comment type="catalytic activity">
    <reaction evidence="11 12">
        <text>L-methionine + ATP + H2O = S-adenosyl-L-methionine + phosphate + diphosphate</text>
        <dbReference type="Rhea" id="RHEA:21080"/>
        <dbReference type="ChEBI" id="CHEBI:15377"/>
        <dbReference type="ChEBI" id="CHEBI:30616"/>
        <dbReference type="ChEBI" id="CHEBI:33019"/>
        <dbReference type="ChEBI" id="CHEBI:43474"/>
        <dbReference type="ChEBI" id="CHEBI:57844"/>
        <dbReference type="ChEBI" id="CHEBI:59789"/>
        <dbReference type="EC" id="2.5.1.6"/>
    </reaction>
</comment>
<dbReference type="InterPro" id="IPR022628">
    <property type="entry name" value="S-AdoMet_synt_N"/>
</dbReference>
<dbReference type="GO" id="GO:0006556">
    <property type="term" value="P:S-adenosylmethionine biosynthetic process"/>
    <property type="evidence" value="ECO:0007669"/>
    <property type="project" value="InterPro"/>
</dbReference>
<sequence length="771" mass="85113">MAANVSEPLSLSKDYPTPNPSSSLGYEEESEKARKVAFELPSRKVEIVSPMSRVRRLKVPLTGRQISIGRSSRLNQCVLNPHNKLVSRTHCSVHYVPETHTLKLHCTGWNGINVTVPGRVDVVKKDDAFEVTSSTIAPKSIRILSQEASVTNLYILKDETVFLPMLPGLILDIRGELILVETEDELTEDEAEAEEEHTTEQGQKETKIPVEPIQTSHEDKENVPPAAIKERKAVSPAYTPEQSPDPVTATKARARSKNHNSPRKKKDSEHQISKEEADVLLEPLQPQLPHLANILVNHLAYSRLLQTPLQILMDFKAVQDMGLTKQQLRGLLIYYVDCIGVIYRVGKDAAGKPLDEEYYYDPEKDQDKSRVQLVEELKGSASHLRISLCCVGVLTSSSESVGEGHPDKICDQVSDAILDACLTADPLSKVACETASKTGMIMVFGEITTKANLDYQKIIRDTIKHIGYDDSDKGFDYKTCNVLVAIEQQSPDIAQGLHYDKALEELGAGDQGIMFGYATDETDEKLPLTILLAHKLNAALADARRSGALPWLRPDTKTQVTIEYKHDGGAVVPLRVDTVVISAQHSDDISTEDLRSEIKKHIVHKVIPSHLLDDKTIYHIQPSGRFVIGGPHGDAGLTGRKIIVDTYGGWGAHGGGAFSGKDFSKVDRSAAYAARWVAKSLVNAGLARRCLVQFSYAIGVAEPLSIYIDTYGTSKLSSEELVAIVNKNFDLRPGVLVKELDLARPIYFKTASYGHFTDQSNPWEQPKKLVL</sequence>
<dbReference type="CDD" id="cd18079">
    <property type="entry name" value="S-AdoMet_synt"/>
    <property type="match status" value="1"/>
</dbReference>